<keyword evidence="10 13" id="KW-1133">Transmembrane helix</keyword>
<evidence type="ECO:0000256" key="8">
    <source>
        <dbReference type="ARBA" id="ARBA00022777"/>
    </source>
</evidence>
<dbReference type="InterPro" id="IPR004358">
    <property type="entry name" value="Sig_transdc_His_kin-like_C"/>
</dbReference>
<dbReference type="GO" id="GO:0000155">
    <property type="term" value="F:phosphorelay sensor kinase activity"/>
    <property type="evidence" value="ECO:0007669"/>
    <property type="project" value="InterPro"/>
</dbReference>
<dbReference type="AlphaFoldDB" id="A0AA50KA90"/>
<evidence type="ECO:0000259" key="14">
    <source>
        <dbReference type="PROSITE" id="PS50109"/>
    </source>
</evidence>
<dbReference type="InterPro" id="IPR025201">
    <property type="entry name" value="KdpD_TM"/>
</dbReference>
<feature type="domain" description="Histidine kinase" evidence="14">
    <location>
        <begin position="665"/>
        <end position="882"/>
    </location>
</feature>
<feature type="transmembrane region" description="Helical" evidence="13">
    <location>
        <begin position="423"/>
        <end position="451"/>
    </location>
</feature>
<dbReference type="PANTHER" id="PTHR45569:SF1">
    <property type="entry name" value="SENSOR PROTEIN KDPD"/>
    <property type="match status" value="1"/>
</dbReference>
<dbReference type="KEGG" id="sog:RA178_12680"/>
<dbReference type="Gene3D" id="1.10.287.130">
    <property type="match status" value="1"/>
</dbReference>
<evidence type="ECO:0000256" key="13">
    <source>
        <dbReference type="SAM" id="Phobius"/>
    </source>
</evidence>
<dbReference type="SMART" id="SM00387">
    <property type="entry name" value="HATPase_c"/>
    <property type="match status" value="1"/>
</dbReference>
<keyword evidence="11" id="KW-0902">Two-component regulatory system</keyword>
<dbReference type="RefSeq" id="WP_105252301.1">
    <property type="nucleotide sequence ID" value="NZ_CP132914.1"/>
</dbReference>
<protein>
    <recommendedName>
        <fullName evidence="3">histidine kinase</fullName>
        <ecNumber evidence="3">2.7.13.3</ecNumber>
    </recommendedName>
</protein>
<reference evidence="15" key="1">
    <citation type="submission" date="2023-08" db="EMBL/GenBank/DDBJ databases">
        <title>Complete genome sequence of Shewanella oncorhynchi Z-P2, a siderophore putrebactin-producing bacterium.</title>
        <authorList>
            <person name="Zhang Y."/>
        </authorList>
    </citation>
    <scope>NUCLEOTIDE SEQUENCE</scope>
    <source>
        <strain evidence="15">Z-P2</strain>
    </source>
</reference>
<dbReference type="InterPro" id="IPR005467">
    <property type="entry name" value="His_kinase_dom"/>
</dbReference>
<dbReference type="InterPro" id="IPR052023">
    <property type="entry name" value="Histidine_kinase_KdpD"/>
</dbReference>
<evidence type="ECO:0000256" key="4">
    <source>
        <dbReference type="ARBA" id="ARBA00022553"/>
    </source>
</evidence>
<comment type="subcellular location">
    <subcellularLocation>
        <location evidence="2">Membrane</location>
        <topology evidence="2">Multi-pass membrane protein</topology>
    </subcellularLocation>
</comment>
<dbReference type="SUPFAM" id="SSF55874">
    <property type="entry name" value="ATPase domain of HSP90 chaperone/DNA topoisomerase II/histidine kinase"/>
    <property type="match status" value="1"/>
</dbReference>
<accession>A0AA50KA90</accession>
<dbReference type="PROSITE" id="PS50109">
    <property type="entry name" value="HIS_KIN"/>
    <property type="match status" value="1"/>
</dbReference>
<gene>
    <name evidence="15" type="ORF">RA178_12680</name>
</gene>
<dbReference type="CDD" id="cd00082">
    <property type="entry name" value="HisKA"/>
    <property type="match status" value="1"/>
</dbReference>
<dbReference type="Gene3D" id="3.30.565.10">
    <property type="entry name" value="Histidine kinase-like ATPase, C-terminal domain"/>
    <property type="match status" value="1"/>
</dbReference>
<dbReference type="Gene3D" id="3.40.50.300">
    <property type="entry name" value="P-loop containing nucleotide triphosphate hydrolases"/>
    <property type="match status" value="1"/>
</dbReference>
<evidence type="ECO:0000256" key="7">
    <source>
        <dbReference type="ARBA" id="ARBA00022741"/>
    </source>
</evidence>
<dbReference type="Gene3D" id="1.20.120.620">
    <property type="entry name" value="Backbone structure of the membrane domain of e. Coli histidine kinase receptor kdpd"/>
    <property type="match status" value="1"/>
</dbReference>
<keyword evidence="9" id="KW-0067">ATP-binding</keyword>
<organism evidence="15">
    <name type="scientific">Shewanella oncorhynchi</name>
    <dbReference type="NCBI Taxonomy" id="2726434"/>
    <lineage>
        <taxon>Bacteria</taxon>
        <taxon>Pseudomonadati</taxon>
        <taxon>Pseudomonadota</taxon>
        <taxon>Gammaproteobacteria</taxon>
        <taxon>Alteromonadales</taxon>
        <taxon>Shewanellaceae</taxon>
        <taxon>Shewanella</taxon>
    </lineage>
</organism>
<dbReference type="InterPro" id="IPR003661">
    <property type="entry name" value="HisK_dim/P_dom"/>
</dbReference>
<dbReference type="Pfam" id="PF02518">
    <property type="entry name" value="HATPase_c"/>
    <property type="match status" value="1"/>
</dbReference>
<dbReference type="InterPro" id="IPR027417">
    <property type="entry name" value="P-loop_NTPase"/>
</dbReference>
<sequence>MVPISQTQQANALLSQIQQNDKGKLTVFLGAAPGVGKTYAMLSAAREMAQQGVDLLVGLVETHGRADTEAMVAGFEVLARKPIDYHHNRLTEFDLDAALLRRPKLILVDELAHTNVPGSRHKRRYQDVAELLAAGIDVYTTVNIQHLVSLNDLVLQITQVRVRETVPDRFLDEAHEIIFVDLPPSTLIERLQQGKVYLPEYARSALDAFFSVSNLTALRELAMKKVIERVDAKLICELDAKALGTEFVLKDRLLVLVSNSSDHQYLIRIGRQIAERRQIPWLVLWVDTGKALGLYQRKRLNEAFALAKELGAQTEVLRDTSSYQAILPYIALHRINTVLVGAGVKRTYPWWRKRLYQRLIESGLPVEVSVYHAPENQMQVRDPITPKASFGDLRGHILGLIGVVVIFPLVAFLDTWLSNGNLVLLYVFLIVSIGLTYGARPAMATAVWSFFSFNFFLTDPKFTMNVNSQDDIATLIFLMCIGLISGPAASRIRNQFILLRESNRYAETLKDVAQELSVADDEKALWQTIGRKIAGSVNADCYIVLQRKDGQRSYLPLLNTPFNDLDLAAIDWTLRHGQAAGRLSDTLSASGVSVFPIELEGTTIGAAILDWQPTVNELSPFDRELILAMLQQGANTWRRIQLVSDLESARVKTEIEQLRSALLSSVSHDLKSPLSAMMGAAESLKLLNKQLLEADRNELLDTILQESRRLDSYIQNLLDMTRLGHGTLSIERDWVSADDIIGSVLGRLKRYFPNAIVEYHREKEPPLLFVHAALIEQGLFNILENAVRFSPPEEPICIELTISNHRCCIAIEDRGPGIPASHRDQIFDMFYVVADGDQKKQNTGMGLAICKGMIAAHGGSVRVTDCLQGQGTRFEVELPLDYPVPG</sequence>
<dbReference type="InterPro" id="IPR036097">
    <property type="entry name" value="HisK_dim/P_sf"/>
</dbReference>
<dbReference type="Pfam" id="PF00512">
    <property type="entry name" value="HisKA"/>
    <property type="match status" value="1"/>
</dbReference>
<keyword evidence="5" id="KW-0808">Transferase</keyword>
<name>A0AA50KA90_9GAMM</name>
<evidence type="ECO:0000256" key="9">
    <source>
        <dbReference type="ARBA" id="ARBA00022840"/>
    </source>
</evidence>
<evidence type="ECO:0000256" key="10">
    <source>
        <dbReference type="ARBA" id="ARBA00022989"/>
    </source>
</evidence>
<evidence type="ECO:0000256" key="1">
    <source>
        <dbReference type="ARBA" id="ARBA00000085"/>
    </source>
</evidence>
<evidence type="ECO:0000256" key="2">
    <source>
        <dbReference type="ARBA" id="ARBA00004141"/>
    </source>
</evidence>
<dbReference type="EMBL" id="CP132914">
    <property type="protein sequence ID" value="WMB71292.1"/>
    <property type="molecule type" value="Genomic_DNA"/>
</dbReference>
<evidence type="ECO:0000256" key="5">
    <source>
        <dbReference type="ARBA" id="ARBA00022679"/>
    </source>
</evidence>
<evidence type="ECO:0000313" key="15">
    <source>
        <dbReference type="EMBL" id="WMB71292.1"/>
    </source>
</evidence>
<keyword evidence="8 15" id="KW-0418">Kinase</keyword>
<dbReference type="InterPro" id="IPR003594">
    <property type="entry name" value="HATPase_dom"/>
</dbReference>
<evidence type="ECO:0000256" key="3">
    <source>
        <dbReference type="ARBA" id="ARBA00012438"/>
    </source>
</evidence>
<dbReference type="PANTHER" id="PTHR45569">
    <property type="entry name" value="SENSOR PROTEIN KDPD"/>
    <property type="match status" value="1"/>
</dbReference>
<dbReference type="FunFam" id="3.40.50.300:FF:000483">
    <property type="entry name" value="Sensor histidine kinase KdpD"/>
    <property type="match status" value="1"/>
</dbReference>
<dbReference type="Pfam" id="PF02702">
    <property type="entry name" value="KdpD"/>
    <property type="match status" value="1"/>
</dbReference>
<dbReference type="InterPro" id="IPR003852">
    <property type="entry name" value="Sig_transdc_His_kinase_KdpD_N"/>
</dbReference>
<dbReference type="EC" id="2.7.13.3" evidence="3"/>
<dbReference type="SUPFAM" id="SSF52540">
    <property type="entry name" value="P-loop containing nucleoside triphosphate hydrolases"/>
    <property type="match status" value="1"/>
</dbReference>
<keyword evidence="7" id="KW-0547">Nucleotide-binding</keyword>
<dbReference type="SMART" id="SM00388">
    <property type="entry name" value="HisKA"/>
    <property type="match status" value="1"/>
</dbReference>
<feature type="transmembrane region" description="Helical" evidence="13">
    <location>
        <begin position="397"/>
        <end position="417"/>
    </location>
</feature>
<dbReference type="SUPFAM" id="SSF47384">
    <property type="entry name" value="Homodimeric domain of signal transducing histidine kinase"/>
    <property type="match status" value="1"/>
</dbReference>
<dbReference type="InterPro" id="IPR038318">
    <property type="entry name" value="KdpD_sf"/>
</dbReference>
<evidence type="ECO:0000256" key="11">
    <source>
        <dbReference type="ARBA" id="ARBA00023012"/>
    </source>
</evidence>
<keyword evidence="4" id="KW-0597">Phosphoprotein</keyword>
<dbReference type="GO" id="GO:0005886">
    <property type="term" value="C:plasma membrane"/>
    <property type="evidence" value="ECO:0007669"/>
    <property type="project" value="TreeGrafter"/>
</dbReference>
<dbReference type="PRINTS" id="PR00344">
    <property type="entry name" value="BCTRLSENSOR"/>
</dbReference>
<dbReference type="InterPro" id="IPR029016">
    <property type="entry name" value="GAF-like_dom_sf"/>
</dbReference>
<dbReference type="Proteomes" id="UP001236800">
    <property type="component" value="Chromosome"/>
</dbReference>
<dbReference type="Gene3D" id="3.30.450.40">
    <property type="match status" value="1"/>
</dbReference>
<evidence type="ECO:0000256" key="6">
    <source>
        <dbReference type="ARBA" id="ARBA00022692"/>
    </source>
</evidence>
<evidence type="ECO:0000256" key="12">
    <source>
        <dbReference type="ARBA" id="ARBA00023136"/>
    </source>
</evidence>
<dbReference type="Pfam" id="PF13493">
    <property type="entry name" value="DUF4118"/>
    <property type="match status" value="1"/>
</dbReference>
<dbReference type="GO" id="GO:0005737">
    <property type="term" value="C:cytoplasm"/>
    <property type="evidence" value="ECO:0007669"/>
    <property type="project" value="UniProtKB-ARBA"/>
</dbReference>
<dbReference type="GO" id="GO:0005524">
    <property type="term" value="F:ATP binding"/>
    <property type="evidence" value="ECO:0007669"/>
    <property type="project" value="UniProtKB-KW"/>
</dbReference>
<keyword evidence="6 13" id="KW-0812">Transmembrane</keyword>
<dbReference type="InterPro" id="IPR036890">
    <property type="entry name" value="HATPase_C_sf"/>
</dbReference>
<dbReference type="GeneID" id="301340053"/>
<comment type="catalytic activity">
    <reaction evidence="1">
        <text>ATP + protein L-histidine = ADP + protein N-phospho-L-histidine.</text>
        <dbReference type="EC" id="2.7.13.3"/>
    </reaction>
</comment>
<keyword evidence="12 13" id="KW-0472">Membrane</keyword>
<proteinExistence type="predicted"/>